<dbReference type="PRINTS" id="PR00171">
    <property type="entry name" value="SUGRTRNSPORT"/>
</dbReference>
<feature type="transmembrane region" description="Helical" evidence="9">
    <location>
        <begin position="495"/>
        <end position="518"/>
    </location>
</feature>
<dbReference type="AlphaFoldDB" id="G8JWY2"/>
<dbReference type="PANTHER" id="PTHR48022">
    <property type="entry name" value="PLASTIDIC GLUCOSE TRANSPORTER 4"/>
    <property type="match status" value="1"/>
</dbReference>
<dbReference type="GO" id="GO:0005536">
    <property type="term" value="F:D-glucose binding"/>
    <property type="evidence" value="ECO:0007669"/>
    <property type="project" value="UniProtKB-ARBA"/>
</dbReference>
<dbReference type="GO" id="GO:0005351">
    <property type="term" value="F:carbohydrate:proton symporter activity"/>
    <property type="evidence" value="ECO:0007669"/>
    <property type="project" value="TreeGrafter"/>
</dbReference>
<dbReference type="PROSITE" id="PS50850">
    <property type="entry name" value="MFS"/>
    <property type="match status" value="1"/>
</dbReference>
<proteinExistence type="inferred from homology"/>
<evidence type="ECO:0000256" key="2">
    <source>
        <dbReference type="ARBA" id="ARBA00010992"/>
    </source>
</evidence>
<feature type="transmembrane region" description="Helical" evidence="9">
    <location>
        <begin position="105"/>
        <end position="122"/>
    </location>
</feature>
<feature type="domain" description="Major facilitator superfamily (MFS) profile" evidence="10">
    <location>
        <begin position="109"/>
        <end position="554"/>
    </location>
</feature>
<dbReference type="CDD" id="cd17356">
    <property type="entry name" value="MFS_HXT"/>
    <property type="match status" value="1"/>
</dbReference>
<dbReference type="InParanoid" id="G8JWY2"/>
<dbReference type="FunFam" id="1.20.1250.20:FF:000115">
    <property type="entry name" value="High-affinity glucose transporter"/>
    <property type="match status" value="1"/>
</dbReference>
<dbReference type="PROSITE" id="PS00216">
    <property type="entry name" value="SUGAR_TRANSPORT_1"/>
    <property type="match status" value="1"/>
</dbReference>
<dbReference type="InterPro" id="IPR036259">
    <property type="entry name" value="MFS_trans_sf"/>
</dbReference>
<dbReference type="NCBIfam" id="TIGR00879">
    <property type="entry name" value="SP"/>
    <property type="match status" value="1"/>
</dbReference>
<evidence type="ECO:0000313" key="12">
    <source>
        <dbReference type="Proteomes" id="UP000006790"/>
    </source>
</evidence>
<dbReference type="PANTHER" id="PTHR48022:SF16">
    <property type="entry name" value="HIGH GLUCOSE SENSOR RGT2-RELATED"/>
    <property type="match status" value="1"/>
</dbReference>
<feature type="transmembrane region" description="Helical" evidence="9">
    <location>
        <begin position="459"/>
        <end position="483"/>
    </location>
</feature>
<gene>
    <name evidence="11" type="ordered locus">Ecym_8060</name>
</gene>
<evidence type="ECO:0000313" key="11">
    <source>
        <dbReference type="EMBL" id="AET41356.1"/>
    </source>
</evidence>
<feature type="transmembrane region" description="Helical" evidence="9">
    <location>
        <begin position="428"/>
        <end position="447"/>
    </location>
</feature>
<keyword evidence="7 9" id="KW-0472">Membrane</keyword>
<dbReference type="eggNOG" id="KOG0254">
    <property type="taxonomic scope" value="Eukaryota"/>
</dbReference>
<evidence type="ECO:0000256" key="6">
    <source>
        <dbReference type="ARBA" id="ARBA00022989"/>
    </source>
</evidence>
<feature type="transmembrane region" description="Helical" evidence="9">
    <location>
        <begin position="181"/>
        <end position="200"/>
    </location>
</feature>
<feature type="transmembrane region" description="Helical" evidence="9">
    <location>
        <begin position="365"/>
        <end position="388"/>
    </location>
</feature>
<dbReference type="GO" id="GO:0005886">
    <property type="term" value="C:plasma membrane"/>
    <property type="evidence" value="ECO:0007669"/>
    <property type="project" value="UniProtKB-ARBA"/>
</dbReference>
<dbReference type="OrthoDB" id="6612291at2759"/>
<comment type="similarity">
    <text evidence="2">Belongs to the major facilitator superfamily. Sugar transporter (TC 2.A.1.1) family.</text>
</comment>
<reference evidence="12" key="1">
    <citation type="journal article" date="2012" name="G3 (Bethesda)">
        <title>Pichia sorbitophila, an interspecies yeast hybrid reveals early steps of genome resolution following polyploidization.</title>
        <authorList>
            <person name="Leh Louis V."/>
            <person name="Despons L."/>
            <person name="Friedrich A."/>
            <person name="Martin T."/>
            <person name="Durrens P."/>
            <person name="Casaregola S."/>
            <person name="Neuveglise C."/>
            <person name="Fairhead C."/>
            <person name="Marck C."/>
            <person name="Cruz J.A."/>
            <person name="Straub M.L."/>
            <person name="Kugler V."/>
            <person name="Sacerdot C."/>
            <person name="Uzunov Z."/>
            <person name="Thierry A."/>
            <person name="Weiss S."/>
            <person name="Bleykasten C."/>
            <person name="De Montigny J."/>
            <person name="Jacques N."/>
            <person name="Jung P."/>
            <person name="Lemaire M."/>
            <person name="Mallet S."/>
            <person name="Morel G."/>
            <person name="Richard G.F."/>
            <person name="Sarkar A."/>
            <person name="Savel G."/>
            <person name="Schacherer J."/>
            <person name="Seret M.L."/>
            <person name="Talla E."/>
            <person name="Samson G."/>
            <person name="Jubin C."/>
            <person name="Poulain J."/>
            <person name="Vacherie B."/>
            <person name="Barbe V."/>
            <person name="Pelletier E."/>
            <person name="Sherman D.J."/>
            <person name="Westhof E."/>
            <person name="Weissenbach J."/>
            <person name="Baret P.V."/>
            <person name="Wincker P."/>
            <person name="Gaillardin C."/>
            <person name="Dujon B."/>
            <person name="Souciet J.L."/>
        </authorList>
    </citation>
    <scope>NUCLEOTIDE SEQUENCE [LARGE SCALE GENOMIC DNA]</scope>
    <source>
        <strain evidence="12">CBS 270.75 / DBVPG 7215 / KCTC 17166 / NRRL Y-17582</strain>
    </source>
</reference>
<dbReference type="InterPro" id="IPR003663">
    <property type="entry name" value="Sugar/inositol_transpt"/>
</dbReference>
<keyword evidence="8" id="KW-0325">Glycoprotein</keyword>
<comment type="subcellular location">
    <subcellularLocation>
        <location evidence="1">Membrane</location>
        <topology evidence="1">Multi-pass membrane protein</topology>
    </subcellularLocation>
</comment>
<dbReference type="Proteomes" id="UP000006790">
    <property type="component" value="Chromosome 8"/>
</dbReference>
<protein>
    <recommendedName>
        <fullName evidence="10">Major facilitator superfamily (MFS) profile domain-containing protein</fullName>
    </recommendedName>
</protein>
<keyword evidence="3" id="KW-0813">Transport</keyword>
<feature type="transmembrane region" description="Helical" evidence="9">
    <location>
        <begin position="272"/>
        <end position="293"/>
    </location>
</feature>
<dbReference type="HOGENOM" id="CLU_001265_42_0_1"/>
<organism evidence="11 12">
    <name type="scientific">Eremothecium cymbalariae (strain CBS 270.75 / DBVPG 7215 / KCTC 17166 / NRRL Y-17582)</name>
    <name type="common">Yeast</name>
    <dbReference type="NCBI Taxonomy" id="931890"/>
    <lineage>
        <taxon>Eukaryota</taxon>
        <taxon>Fungi</taxon>
        <taxon>Dikarya</taxon>
        <taxon>Ascomycota</taxon>
        <taxon>Saccharomycotina</taxon>
        <taxon>Saccharomycetes</taxon>
        <taxon>Saccharomycetales</taxon>
        <taxon>Saccharomycetaceae</taxon>
        <taxon>Eremothecium</taxon>
    </lineage>
</organism>
<name>G8JWY2_ERECY</name>
<dbReference type="KEGG" id="erc:Ecym_8060"/>
<keyword evidence="4" id="KW-0762">Sugar transport</keyword>
<dbReference type="RefSeq" id="XP_003648173.1">
    <property type="nucleotide sequence ID" value="XM_003648125.1"/>
</dbReference>
<feature type="transmembrane region" description="Helical" evidence="9">
    <location>
        <begin position="240"/>
        <end position="260"/>
    </location>
</feature>
<dbReference type="SUPFAM" id="SSF103473">
    <property type="entry name" value="MFS general substrate transporter"/>
    <property type="match status" value="1"/>
</dbReference>
<evidence type="ECO:0000256" key="1">
    <source>
        <dbReference type="ARBA" id="ARBA00004141"/>
    </source>
</evidence>
<evidence type="ECO:0000256" key="3">
    <source>
        <dbReference type="ARBA" id="ARBA00022448"/>
    </source>
</evidence>
<dbReference type="GO" id="GO:0010255">
    <property type="term" value="P:glucose mediated signaling pathway"/>
    <property type="evidence" value="ECO:0007669"/>
    <property type="project" value="UniProtKB-ARBA"/>
</dbReference>
<evidence type="ECO:0000256" key="5">
    <source>
        <dbReference type="ARBA" id="ARBA00022692"/>
    </source>
</evidence>
<dbReference type="InterPro" id="IPR050360">
    <property type="entry name" value="MFS_Sugar_Transporters"/>
</dbReference>
<dbReference type="OMA" id="VCQGTRK"/>
<keyword evidence="12" id="KW-1185">Reference proteome</keyword>
<dbReference type="FunCoup" id="G8JWY2">
    <property type="interactions" value="274"/>
</dbReference>
<dbReference type="EMBL" id="CP002504">
    <property type="protein sequence ID" value="AET41356.1"/>
    <property type="molecule type" value="Genomic_DNA"/>
</dbReference>
<dbReference type="InterPro" id="IPR005828">
    <property type="entry name" value="MFS_sugar_transport-like"/>
</dbReference>
<feature type="transmembrane region" description="Helical" evidence="9">
    <location>
        <begin position="400"/>
        <end position="421"/>
    </location>
</feature>
<dbReference type="InterPro" id="IPR020846">
    <property type="entry name" value="MFS_dom"/>
</dbReference>
<dbReference type="Gene3D" id="1.20.1250.20">
    <property type="entry name" value="MFS general substrate transporter like domains"/>
    <property type="match status" value="1"/>
</dbReference>
<dbReference type="Pfam" id="PF00083">
    <property type="entry name" value="Sugar_tr"/>
    <property type="match status" value="1"/>
</dbReference>
<sequence length="710" mass="77895">MVERNHATKHRLISWMPLSFGKVPFLRKILRGLSLAHQVSPVEEDTISDQAYRVDTDIKSSIQGGCTISEGEAVLDSSHIKNHNDVEDLHSVDNPNVLTVHSNRMSFVVGIFVATGGFLYGYDTGLINSITEMDYVKTHFSTHAGQFTAREMSILVSFLSLGTFFGALGAPLLADTYGRKSTIIFSTFFVFTVGTALQVAAHELKLLVIGRVCSGVAVGLISAAVPLYQGETVCKWLRGGIICTYQWAITWGLLLSSAVSQGTHFRNDSSSYRIPIALQFVWCFFLGTGMLLLPESPRYYVLKDQLDKAAKSLAFLRSVPEDDPGLLEELVEIKANYDYEMSLGSFSYLDCFKTSKSRSKQQLRMLTGILIQAFQQLSGINFIFYYGVNFFSRTGIGKSYLVSFVTYAVNVAFNVPGLFLVEYVGRRKLLLFGGVSMAISNFIIAIVGCSTNSVVANKVMVVFVCFFIASFSATWGGVVWVISAEMYPLGVRSKCAAICAASNWLVNFVCALITPYLIDTGSHTSTLGTKIFFIWGSLNAIGVLVVYLTVYETSGLTLEEIDDLYRLCPNSFSSYTWNSEIKVSPSQYRLSKSSAGITTKHSITQSTSQCTVQYLTGRNITASGDRYQSSSADTKFDGSVSSSALQAYMDLGNGLGLATYHRSPPSVVTEFSEDEQDSDMNHMTGLHRGTDPASQSINAYMSQLVNKSAC</sequence>
<feature type="transmembrane region" description="Helical" evidence="9">
    <location>
        <begin position="530"/>
        <end position="550"/>
    </location>
</feature>
<evidence type="ECO:0000256" key="4">
    <source>
        <dbReference type="ARBA" id="ARBA00022597"/>
    </source>
</evidence>
<evidence type="ECO:0000256" key="9">
    <source>
        <dbReference type="SAM" id="Phobius"/>
    </source>
</evidence>
<dbReference type="GeneID" id="11469843"/>
<evidence type="ECO:0000256" key="7">
    <source>
        <dbReference type="ARBA" id="ARBA00023136"/>
    </source>
</evidence>
<keyword evidence="6 9" id="KW-1133">Transmembrane helix</keyword>
<evidence type="ECO:0000259" key="10">
    <source>
        <dbReference type="PROSITE" id="PS50850"/>
    </source>
</evidence>
<evidence type="ECO:0000256" key="8">
    <source>
        <dbReference type="ARBA" id="ARBA00023180"/>
    </source>
</evidence>
<keyword evidence="5 9" id="KW-0812">Transmembrane</keyword>
<accession>G8JWY2</accession>
<feature type="transmembrane region" description="Helical" evidence="9">
    <location>
        <begin position="154"/>
        <end position="174"/>
    </location>
</feature>
<dbReference type="InterPro" id="IPR005829">
    <property type="entry name" value="Sugar_transporter_CS"/>
</dbReference>
<feature type="transmembrane region" description="Helical" evidence="9">
    <location>
        <begin position="206"/>
        <end position="228"/>
    </location>
</feature>